<reference evidence="3 4" key="1">
    <citation type="submission" date="2024-06" db="EMBL/GenBank/DDBJ databases">
        <title>Genomic Encyclopedia of Type Strains, Phase IV (KMG-IV): sequencing the most valuable type-strain genomes for metagenomic binning, comparative biology and taxonomic classification.</title>
        <authorList>
            <person name="Goeker M."/>
        </authorList>
    </citation>
    <scope>NUCLEOTIDE SEQUENCE [LARGE SCALE GENOMIC DNA]</scope>
    <source>
        <strain evidence="3 4">DSM 28303</strain>
    </source>
</reference>
<evidence type="ECO:0000256" key="1">
    <source>
        <dbReference type="SAM" id="MobiDB-lite"/>
    </source>
</evidence>
<dbReference type="EMBL" id="JBEPLO010000016">
    <property type="protein sequence ID" value="MET3558421.1"/>
    <property type="molecule type" value="Genomic_DNA"/>
</dbReference>
<name>A0ABV2FIM5_9STRE</name>
<feature type="compositionally biased region" description="Basic and acidic residues" evidence="1">
    <location>
        <begin position="40"/>
        <end position="58"/>
    </location>
</feature>
<protein>
    <recommendedName>
        <fullName evidence="5">Phage protein</fullName>
    </recommendedName>
</protein>
<keyword evidence="4" id="KW-1185">Reference proteome</keyword>
<gene>
    <name evidence="3" type="ORF">ABID29_001546</name>
</gene>
<evidence type="ECO:0000256" key="2">
    <source>
        <dbReference type="SAM" id="Phobius"/>
    </source>
</evidence>
<proteinExistence type="predicted"/>
<dbReference type="RefSeq" id="WP_354365568.1">
    <property type="nucleotide sequence ID" value="NZ_JBEPLO010000016.1"/>
</dbReference>
<comment type="caution">
    <text evidence="3">The sequence shown here is derived from an EMBL/GenBank/DDBJ whole genome shotgun (WGS) entry which is preliminary data.</text>
</comment>
<keyword evidence="2" id="KW-0812">Transmembrane</keyword>
<sequence>MEWLAFIVLMAIGYGLLTLMEKGINFLDDKTEQTYKNYRRQKEKEAEQISQSDKRTKL</sequence>
<dbReference type="Proteomes" id="UP001549122">
    <property type="component" value="Unassembled WGS sequence"/>
</dbReference>
<feature type="region of interest" description="Disordered" evidence="1">
    <location>
        <begin position="39"/>
        <end position="58"/>
    </location>
</feature>
<evidence type="ECO:0008006" key="5">
    <source>
        <dbReference type="Google" id="ProtNLM"/>
    </source>
</evidence>
<evidence type="ECO:0000313" key="4">
    <source>
        <dbReference type="Proteomes" id="UP001549122"/>
    </source>
</evidence>
<keyword evidence="2" id="KW-1133">Transmembrane helix</keyword>
<evidence type="ECO:0000313" key="3">
    <source>
        <dbReference type="EMBL" id="MET3558421.1"/>
    </source>
</evidence>
<keyword evidence="2" id="KW-0472">Membrane</keyword>
<feature type="transmembrane region" description="Helical" evidence="2">
    <location>
        <begin position="6"/>
        <end position="27"/>
    </location>
</feature>
<accession>A0ABV2FIM5</accession>
<organism evidence="3 4">
    <name type="scientific">Streptococcus rupicaprae</name>
    <dbReference type="NCBI Taxonomy" id="759619"/>
    <lineage>
        <taxon>Bacteria</taxon>
        <taxon>Bacillati</taxon>
        <taxon>Bacillota</taxon>
        <taxon>Bacilli</taxon>
        <taxon>Lactobacillales</taxon>
        <taxon>Streptococcaceae</taxon>
        <taxon>Streptococcus</taxon>
    </lineage>
</organism>